<keyword evidence="8" id="KW-1185">Reference proteome</keyword>
<feature type="transmembrane region" description="Helical" evidence="5">
    <location>
        <begin position="214"/>
        <end position="233"/>
    </location>
</feature>
<feature type="transmembrane region" description="Helical" evidence="5">
    <location>
        <begin position="110"/>
        <end position="130"/>
    </location>
</feature>
<dbReference type="InterPro" id="IPR052185">
    <property type="entry name" value="IPC_Synthase-Related"/>
</dbReference>
<evidence type="ECO:0000256" key="3">
    <source>
        <dbReference type="ARBA" id="ARBA00022989"/>
    </source>
</evidence>
<feature type="transmembrane region" description="Helical" evidence="5">
    <location>
        <begin position="84"/>
        <end position="103"/>
    </location>
</feature>
<proteinExistence type="predicted"/>
<comment type="subcellular location">
    <subcellularLocation>
        <location evidence="1">Membrane</location>
        <topology evidence="1">Multi-pass membrane protein</topology>
    </subcellularLocation>
</comment>
<keyword evidence="2 5" id="KW-0812">Transmembrane</keyword>
<organism evidence="7 8">
    <name type="scientific">Actinomadura litoris</name>
    <dbReference type="NCBI Taxonomy" id="2678616"/>
    <lineage>
        <taxon>Bacteria</taxon>
        <taxon>Bacillati</taxon>
        <taxon>Actinomycetota</taxon>
        <taxon>Actinomycetes</taxon>
        <taxon>Streptosporangiales</taxon>
        <taxon>Thermomonosporaceae</taxon>
        <taxon>Actinomadura</taxon>
    </lineage>
</organism>
<dbReference type="PANTHER" id="PTHR31310">
    <property type="match status" value="1"/>
</dbReference>
<dbReference type="GO" id="GO:0016020">
    <property type="term" value="C:membrane"/>
    <property type="evidence" value="ECO:0007669"/>
    <property type="project" value="UniProtKB-SubCell"/>
</dbReference>
<reference evidence="7 8" key="1">
    <citation type="submission" date="2019-11" db="EMBL/GenBank/DDBJ databases">
        <authorList>
            <person name="Cao P."/>
        </authorList>
    </citation>
    <scope>NUCLEOTIDE SEQUENCE [LARGE SCALE GENOMIC DNA]</scope>
    <source>
        <strain evidence="7 8">NEAU-AAG5</strain>
    </source>
</reference>
<dbReference type="AlphaFoldDB" id="A0A7K1L780"/>
<keyword evidence="3 5" id="KW-1133">Transmembrane helix</keyword>
<dbReference type="RefSeq" id="WP_214618081.1">
    <property type="nucleotide sequence ID" value="NZ_WOFH01000010.1"/>
</dbReference>
<evidence type="ECO:0000313" key="7">
    <source>
        <dbReference type="EMBL" id="MUN40291.1"/>
    </source>
</evidence>
<dbReference type="Pfam" id="PF14378">
    <property type="entry name" value="PAP2_3"/>
    <property type="match status" value="1"/>
</dbReference>
<comment type="caution">
    <text evidence="7">The sequence shown here is derived from an EMBL/GenBank/DDBJ whole genome shotgun (WGS) entry which is preliminary data.</text>
</comment>
<dbReference type="EMBL" id="WOFH01000010">
    <property type="protein sequence ID" value="MUN40291.1"/>
    <property type="molecule type" value="Genomic_DNA"/>
</dbReference>
<protein>
    <submittedName>
        <fullName evidence="7">PAP2 family protein</fullName>
    </submittedName>
</protein>
<feature type="transmembrane region" description="Helical" evidence="5">
    <location>
        <begin position="166"/>
        <end position="185"/>
    </location>
</feature>
<evidence type="ECO:0000256" key="2">
    <source>
        <dbReference type="ARBA" id="ARBA00022692"/>
    </source>
</evidence>
<sequence>MAGGRLTAAFAIRVRPRLWSELLLLVVCYGAYQLVRNLVPVDPATAAHRAREILEVEYSLHLDVEYDVNRVFAGHGWLATAGNYFYATMHFAATVAVMVWLYVRRPARYAVYRTLLFATTLLGLLGFWLFPLAPPRMLPGFTDTVAVFGTWGFYGSGPTASVTNQFAAMPSMHTAWSLWCAAAVIGVVRRRWAWLALLYPALTIVVIVGTANHFLLDAAGGVGALAGGALIAIPARELAWRLVPARPCATAAPLRDHPAGGSPPPSPPTGW</sequence>
<accession>A0A7K1L780</accession>
<dbReference type="Proteomes" id="UP000432015">
    <property type="component" value="Unassembled WGS sequence"/>
</dbReference>
<dbReference type="InterPro" id="IPR026841">
    <property type="entry name" value="Aur1/Ipt1"/>
</dbReference>
<evidence type="ECO:0000313" key="8">
    <source>
        <dbReference type="Proteomes" id="UP000432015"/>
    </source>
</evidence>
<dbReference type="PANTHER" id="PTHR31310:SF7">
    <property type="entry name" value="PA-PHOSPHATASE RELATED-FAMILY PROTEIN DDB_G0268928"/>
    <property type="match status" value="1"/>
</dbReference>
<gene>
    <name evidence="7" type="ORF">GNZ18_27375</name>
</gene>
<evidence type="ECO:0000256" key="5">
    <source>
        <dbReference type="SAM" id="Phobius"/>
    </source>
</evidence>
<feature type="domain" description="Inositolphosphotransferase Aur1/Ipt1" evidence="6">
    <location>
        <begin position="51"/>
        <end position="228"/>
    </location>
</feature>
<evidence type="ECO:0000256" key="1">
    <source>
        <dbReference type="ARBA" id="ARBA00004141"/>
    </source>
</evidence>
<feature type="transmembrane region" description="Helical" evidence="5">
    <location>
        <begin position="192"/>
        <end position="208"/>
    </location>
</feature>
<evidence type="ECO:0000256" key="4">
    <source>
        <dbReference type="ARBA" id="ARBA00023136"/>
    </source>
</evidence>
<keyword evidence="4 5" id="KW-0472">Membrane</keyword>
<name>A0A7K1L780_9ACTN</name>
<dbReference type="CDD" id="cd03386">
    <property type="entry name" value="PAP2_Aur1_like"/>
    <property type="match status" value="1"/>
</dbReference>
<evidence type="ECO:0000259" key="6">
    <source>
        <dbReference type="Pfam" id="PF14378"/>
    </source>
</evidence>